<accession>A0A3S4D862</accession>
<reference evidence="2 3" key="1">
    <citation type="submission" date="2018-04" db="EMBL/GenBank/DDBJ databases">
        <authorList>
            <person name="Huttner S."/>
            <person name="Dainat J."/>
        </authorList>
    </citation>
    <scope>NUCLEOTIDE SEQUENCE [LARGE SCALE GENOMIC DNA]</scope>
</reference>
<evidence type="ECO:0000313" key="2">
    <source>
        <dbReference type="EMBL" id="SPQ25369.1"/>
    </source>
</evidence>
<dbReference type="Proteomes" id="UP000289323">
    <property type="component" value="Unassembled WGS sequence"/>
</dbReference>
<dbReference type="AlphaFoldDB" id="A0A3S4D862"/>
<evidence type="ECO:0000256" key="1">
    <source>
        <dbReference type="SAM" id="MobiDB-lite"/>
    </source>
</evidence>
<feature type="compositionally biased region" description="Basic and acidic residues" evidence="1">
    <location>
        <begin position="1"/>
        <end position="11"/>
    </location>
</feature>
<gene>
    <name evidence="2" type="ORF">TT172_LOCUS7788</name>
</gene>
<name>A0A3S4D862_9PEZI</name>
<proteinExistence type="predicted"/>
<organism evidence="2 3">
    <name type="scientific">Thermothielavioides terrestris</name>
    <dbReference type="NCBI Taxonomy" id="2587410"/>
    <lineage>
        <taxon>Eukaryota</taxon>
        <taxon>Fungi</taxon>
        <taxon>Dikarya</taxon>
        <taxon>Ascomycota</taxon>
        <taxon>Pezizomycotina</taxon>
        <taxon>Sordariomycetes</taxon>
        <taxon>Sordariomycetidae</taxon>
        <taxon>Sordariales</taxon>
        <taxon>Chaetomiaceae</taxon>
        <taxon>Thermothielavioides</taxon>
    </lineage>
</organism>
<dbReference type="EMBL" id="OUUZ01000015">
    <property type="protein sequence ID" value="SPQ25369.1"/>
    <property type="molecule type" value="Genomic_DNA"/>
</dbReference>
<protein>
    <submittedName>
        <fullName evidence="2">274dcc97-d7a6-477c-9e44-59845a329795</fullName>
    </submittedName>
</protein>
<feature type="region of interest" description="Disordered" evidence="1">
    <location>
        <begin position="1"/>
        <end position="28"/>
    </location>
</feature>
<evidence type="ECO:0000313" key="3">
    <source>
        <dbReference type="Proteomes" id="UP000289323"/>
    </source>
</evidence>
<sequence length="298" mass="33093">MASRPLRDRATARRHARNLPRPGRATPAAVSRSFTAIIRGHLPRAGMIYPFEETLMQRRHSDVAIFSAICRSHPGSLVTTRLLNDVFSRIFEEATELLPQYGGMFNKDPIAFMRLLRGRPALRDVWMRRSADLFASVFVILRAARKAWFEDPRPPFETNEHCKLARAIDAFLEVDTLDWSSLAIVEWIMRDALACRGEEDTVAQGEAAEVGIEVPADDGNDSEDDGSVVEIILSDDDADDAMEVDEQATSSGAALQMARDKTEASMRRLHIPIDEDVLAQALNKLNLGSSNGGMEVDS</sequence>